<dbReference type="EMBL" id="BKCJ010001262">
    <property type="protein sequence ID" value="GEU40123.1"/>
    <property type="molecule type" value="Genomic_DNA"/>
</dbReference>
<protein>
    <submittedName>
        <fullName evidence="2">Uncharacterized protein</fullName>
    </submittedName>
</protein>
<evidence type="ECO:0000313" key="2">
    <source>
        <dbReference type="EMBL" id="GEU40123.1"/>
    </source>
</evidence>
<name>A0A6L2JT21_TANCI</name>
<feature type="region of interest" description="Disordered" evidence="1">
    <location>
        <begin position="224"/>
        <end position="243"/>
    </location>
</feature>
<dbReference type="AlphaFoldDB" id="A0A6L2JT21"/>
<feature type="region of interest" description="Disordered" evidence="1">
    <location>
        <begin position="128"/>
        <end position="150"/>
    </location>
</feature>
<organism evidence="2">
    <name type="scientific">Tanacetum cinerariifolium</name>
    <name type="common">Dalmatian daisy</name>
    <name type="synonym">Chrysanthemum cinerariifolium</name>
    <dbReference type="NCBI Taxonomy" id="118510"/>
    <lineage>
        <taxon>Eukaryota</taxon>
        <taxon>Viridiplantae</taxon>
        <taxon>Streptophyta</taxon>
        <taxon>Embryophyta</taxon>
        <taxon>Tracheophyta</taxon>
        <taxon>Spermatophyta</taxon>
        <taxon>Magnoliopsida</taxon>
        <taxon>eudicotyledons</taxon>
        <taxon>Gunneridae</taxon>
        <taxon>Pentapetalae</taxon>
        <taxon>asterids</taxon>
        <taxon>campanulids</taxon>
        <taxon>Asterales</taxon>
        <taxon>Asteraceae</taxon>
        <taxon>Asteroideae</taxon>
        <taxon>Anthemideae</taxon>
        <taxon>Anthemidinae</taxon>
        <taxon>Tanacetum</taxon>
    </lineage>
</organism>
<evidence type="ECO:0000256" key="1">
    <source>
        <dbReference type="SAM" id="MobiDB-lite"/>
    </source>
</evidence>
<accession>A0A6L2JT21</accession>
<reference evidence="2" key="1">
    <citation type="journal article" date="2019" name="Sci. Rep.">
        <title>Draft genome of Tanacetum cinerariifolium, the natural source of mosquito coil.</title>
        <authorList>
            <person name="Yamashiro T."/>
            <person name="Shiraishi A."/>
            <person name="Satake H."/>
            <person name="Nakayama K."/>
        </authorList>
    </citation>
    <scope>NUCLEOTIDE SEQUENCE</scope>
</reference>
<gene>
    <name evidence="2" type="ORF">Tci_012101</name>
</gene>
<comment type="caution">
    <text evidence="2">The sequence shown here is derived from an EMBL/GenBank/DDBJ whole genome shotgun (WGS) entry which is preliminary data.</text>
</comment>
<feature type="compositionally biased region" description="Basic and acidic residues" evidence="1">
    <location>
        <begin position="224"/>
        <end position="236"/>
    </location>
</feature>
<proteinExistence type="predicted"/>
<sequence>MTTNHLDVVFLLESIRVGSEWFANSAYGFFLGKRVAYPVVTNYFSSKDGFDAMLENGPSFIRNNPLILKKWDSDVNLLQKDVGNVLDECLKNIGLGVAKNLKKHSQAPRGVLITLKVGFKPTKKVYRPISKKPNANTSRNKKKDVEPTKEVSNSNLFNVLNLIENDVGLSTNGGTSNLASKKTNSGGSSFWNVGSSSTTPIVEKVDKIERLIIDGKVTLADDEGKPLEKVDSSGDHDNEDEVESVNNEMASFLASKMVGYGFPAQSVGSSNAIALDSPYLLVLITGTSQSRQHGTTLSTLEVLEGLVLKILGAITLTVCINFDYRVEGAEFEVTGLDKAFILSTLGRTEDFGKGVKE</sequence>